<dbReference type="InterPro" id="IPR039425">
    <property type="entry name" value="RNA_pol_sigma-70-like"/>
</dbReference>
<evidence type="ECO:0000256" key="3">
    <source>
        <dbReference type="ARBA" id="ARBA00023082"/>
    </source>
</evidence>
<feature type="domain" description="RNA polymerase sigma factor 70 region 4 type 2" evidence="6">
    <location>
        <begin position="111"/>
        <end position="159"/>
    </location>
</feature>
<gene>
    <name evidence="7" type="ORF">CAL29_04615</name>
</gene>
<keyword evidence="2" id="KW-0805">Transcription regulation</keyword>
<dbReference type="PANTHER" id="PTHR43133">
    <property type="entry name" value="RNA POLYMERASE ECF-TYPE SIGMA FACTO"/>
    <property type="match status" value="1"/>
</dbReference>
<dbReference type="InterPro" id="IPR013325">
    <property type="entry name" value="RNA_pol_sigma_r2"/>
</dbReference>
<dbReference type="Proteomes" id="UP000216020">
    <property type="component" value="Unassembled WGS sequence"/>
</dbReference>
<dbReference type="SUPFAM" id="SSF88946">
    <property type="entry name" value="Sigma2 domain of RNA polymerase sigma factors"/>
    <property type="match status" value="1"/>
</dbReference>
<comment type="caution">
    <text evidence="7">The sequence shown here is derived from an EMBL/GenBank/DDBJ whole genome shotgun (WGS) entry which is preliminary data.</text>
</comment>
<dbReference type="InterPro" id="IPR036388">
    <property type="entry name" value="WH-like_DNA-bd_sf"/>
</dbReference>
<accession>A0A261SMH1</accession>
<evidence type="ECO:0000313" key="7">
    <source>
        <dbReference type="EMBL" id="OZI38616.1"/>
    </source>
</evidence>
<dbReference type="Pfam" id="PF08281">
    <property type="entry name" value="Sigma70_r4_2"/>
    <property type="match status" value="1"/>
</dbReference>
<dbReference type="OrthoDB" id="8654550at2"/>
<keyword evidence="4" id="KW-0804">Transcription</keyword>
<dbReference type="InterPro" id="IPR014284">
    <property type="entry name" value="RNA_pol_sigma-70_dom"/>
</dbReference>
<comment type="similarity">
    <text evidence="1">Belongs to the sigma-70 factor family. ECF subfamily.</text>
</comment>
<organism evidence="7 8">
    <name type="scientific">Bordetella genomosp. 10</name>
    <dbReference type="NCBI Taxonomy" id="1416804"/>
    <lineage>
        <taxon>Bacteria</taxon>
        <taxon>Pseudomonadati</taxon>
        <taxon>Pseudomonadota</taxon>
        <taxon>Betaproteobacteria</taxon>
        <taxon>Burkholderiales</taxon>
        <taxon>Alcaligenaceae</taxon>
        <taxon>Bordetella</taxon>
    </lineage>
</organism>
<dbReference type="InterPro" id="IPR007627">
    <property type="entry name" value="RNA_pol_sigma70_r2"/>
</dbReference>
<keyword evidence="3" id="KW-0731">Sigma factor</keyword>
<dbReference type="InterPro" id="IPR013324">
    <property type="entry name" value="RNA_pol_sigma_r3/r4-like"/>
</dbReference>
<reference evidence="8" key="1">
    <citation type="submission" date="2017-05" db="EMBL/GenBank/DDBJ databases">
        <title>Complete and WGS of Bordetella genogroups.</title>
        <authorList>
            <person name="Spilker T."/>
            <person name="Lipuma J."/>
        </authorList>
    </citation>
    <scope>NUCLEOTIDE SEQUENCE [LARGE SCALE GENOMIC DNA]</scope>
    <source>
        <strain evidence="8">AU16122</strain>
    </source>
</reference>
<dbReference type="Pfam" id="PF04542">
    <property type="entry name" value="Sigma70_r2"/>
    <property type="match status" value="1"/>
</dbReference>
<name>A0A261SMH1_9BORD</name>
<dbReference type="EMBL" id="NEVM01000001">
    <property type="protein sequence ID" value="OZI38616.1"/>
    <property type="molecule type" value="Genomic_DNA"/>
</dbReference>
<evidence type="ECO:0000256" key="4">
    <source>
        <dbReference type="ARBA" id="ARBA00023163"/>
    </source>
</evidence>
<dbReference type="SUPFAM" id="SSF88659">
    <property type="entry name" value="Sigma3 and sigma4 domains of RNA polymerase sigma factors"/>
    <property type="match status" value="1"/>
</dbReference>
<dbReference type="GO" id="GO:0003677">
    <property type="term" value="F:DNA binding"/>
    <property type="evidence" value="ECO:0007669"/>
    <property type="project" value="InterPro"/>
</dbReference>
<protein>
    <recommendedName>
        <fullName evidence="9">RNA polymerase subunit sigma</fullName>
    </recommendedName>
</protein>
<dbReference type="NCBIfam" id="TIGR02937">
    <property type="entry name" value="sigma70-ECF"/>
    <property type="match status" value="1"/>
</dbReference>
<dbReference type="GO" id="GO:0016987">
    <property type="term" value="F:sigma factor activity"/>
    <property type="evidence" value="ECO:0007669"/>
    <property type="project" value="UniProtKB-KW"/>
</dbReference>
<evidence type="ECO:0000256" key="1">
    <source>
        <dbReference type="ARBA" id="ARBA00010641"/>
    </source>
</evidence>
<sequence length="169" mass="19320">MAGPVAVASLYREHHGWLLGLLRRKLHGHHADALDLVQDTFERLLRQPRWARPERPRGYLTAIATRLLIDRHRRRELEQAYLQSLALQPEAAAPSPEDVLQVIEQLGHVCRILDRMPARMNRAFLLARIDGLPYADIARELKVSVNVVQKDLVQAWQRLYLAFDGAADG</sequence>
<feature type="domain" description="RNA polymerase sigma-70 region 2" evidence="5">
    <location>
        <begin position="10"/>
        <end position="76"/>
    </location>
</feature>
<dbReference type="Gene3D" id="1.10.10.10">
    <property type="entry name" value="Winged helix-like DNA-binding domain superfamily/Winged helix DNA-binding domain"/>
    <property type="match status" value="1"/>
</dbReference>
<proteinExistence type="inferred from homology"/>
<dbReference type="Gene3D" id="1.10.1740.10">
    <property type="match status" value="1"/>
</dbReference>
<dbReference type="AlphaFoldDB" id="A0A261SMH1"/>
<evidence type="ECO:0000259" key="5">
    <source>
        <dbReference type="Pfam" id="PF04542"/>
    </source>
</evidence>
<dbReference type="InterPro" id="IPR013249">
    <property type="entry name" value="RNA_pol_sigma70_r4_t2"/>
</dbReference>
<dbReference type="GO" id="GO:0006352">
    <property type="term" value="P:DNA-templated transcription initiation"/>
    <property type="evidence" value="ECO:0007669"/>
    <property type="project" value="InterPro"/>
</dbReference>
<evidence type="ECO:0000259" key="6">
    <source>
        <dbReference type="Pfam" id="PF08281"/>
    </source>
</evidence>
<evidence type="ECO:0008006" key="9">
    <source>
        <dbReference type="Google" id="ProtNLM"/>
    </source>
</evidence>
<evidence type="ECO:0000313" key="8">
    <source>
        <dbReference type="Proteomes" id="UP000216020"/>
    </source>
</evidence>
<keyword evidence="8" id="KW-1185">Reference proteome</keyword>
<evidence type="ECO:0000256" key="2">
    <source>
        <dbReference type="ARBA" id="ARBA00023015"/>
    </source>
</evidence>
<dbReference type="PANTHER" id="PTHR43133:SF63">
    <property type="entry name" value="RNA POLYMERASE SIGMA FACTOR FECI-RELATED"/>
    <property type="match status" value="1"/>
</dbReference>